<reference evidence="10" key="1">
    <citation type="journal article" date="2019" name="Int. J. Syst. Evol. Microbiol.">
        <title>The Global Catalogue of Microorganisms (GCM) 10K type strain sequencing project: providing services to taxonomists for standard genome sequencing and annotation.</title>
        <authorList>
            <consortium name="The Broad Institute Genomics Platform"/>
            <consortium name="The Broad Institute Genome Sequencing Center for Infectious Disease"/>
            <person name="Wu L."/>
            <person name="Ma J."/>
        </authorList>
    </citation>
    <scope>NUCLEOTIDE SEQUENCE [LARGE SCALE GENOMIC DNA]</scope>
    <source>
        <strain evidence="10">JCM 17021</strain>
    </source>
</reference>
<dbReference type="Pfam" id="PF00528">
    <property type="entry name" value="BPD_transp_1"/>
    <property type="match status" value="2"/>
</dbReference>
<feature type="transmembrane region" description="Helical" evidence="7">
    <location>
        <begin position="399"/>
        <end position="426"/>
    </location>
</feature>
<evidence type="ECO:0000256" key="4">
    <source>
        <dbReference type="ARBA" id="ARBA00022692"/>
    </source>
</evidence>
<sequence length="597" mass="62720">MTTLSPSRLSSRAPADLLARAPRRRVSPERIAAGLTIVALLVVSAVALAGIDISIPKMLESAANAGKFFARVGTISFPEPAELLYLTALTVGLVLTGTLLASAISIPIAWISASNTTPGPLWRAAGRFVGVLTRAVPDVVLAMVFVLMFSLGSLPGILAIGIHSVGMISKMFADAIEQIDEGPRLAIRAAGGTRFQEFFSGVLPQVLPSWVATVLHRNDINLRGSVILGYVGVVGLGMEMSHAFKSLNYSLGLGVALVIFGLCVLMEIVSSVLRTAMLGIAPTGRGLGDRMLRAVTRKRPTSAARPAADIRSGALPADNVQLQAHTPAPREADALTAALHRPWDAVRIRNTVWGWLALAVVVGGVLICNVQWGDLLTVWGYIPQIAASFWPPSFGNYGAATLFAAMGQTIAIALAATLLTLVFSLMIGSLAARNVAPNRTVHASMRLLLVIIRGIPEIILAIVLIVVTGLGTQAGTIALAFGGVGLLGKLIADSFEEVKPGPERALRATGASRSQVYAAATLPQGMKALIGHGFYMLDTNIRAATILGIVGGGGVGYYLLNAGQGSKYDLVTAIVLMILVTVLVVEGLAMWMRRVFR</sequence>
<dbReference type="CDD" id="cd06261">
    <property type="entry name" value="TM_PBP2"/>
    <property type="match status" value="1"/>
</dbReference>
<feature type="transmembrane region" description="Helical" evidence="7">
    <location>
        <begin position="31"/>
        <end position="51"/>
    </location>
</feature>
<dbReference type="Gene3D" id="1.10.3720.10">
    <property type="entry name" value="MetI-like"/>
    <property type="match status" value="2"/>
</dbReference>
<feature type="transmembrane region" description="Helical" evidence="7">
    <location>
        <begin position="541"/>
        <end position="560"/>
    </location>
</feature>
<dbReference type="PANTHER" id="PTHR30043:SF1">
    <property type="entry name" value="ABC TRANSPORT SYSTEM PERMEASE PROTEIN P69"/>
    <property type="match status" value="1"/>
</dbReference>
<feature type="transmembrane region" description="Helical" evidence="7">
    <location>
        <begin position="139"/>
        <end position="162"/>
    </location>
</feature>
<organism evidence="9 10">
    <name type="scientific">Leifsonia kafniensis</name>
    <dbReference type="NCBI Taxonomy" id="475957"/>
    <lineage>
        <taxon>Bacteria</taxon>
        <taxon>Bacillati</taxon>
        <taxon>Actinomycetota</taxon>
        <taxon>Actinomycetes</taxon>
        <taxon>Micrococcales</taxon>
        <taxon>Microbacteriaceae</taxon>
        <taxon>Leifsonia</taxon>
    </lineage>
</organism>
<feature type="transmembrane region" description="Helical" evidence="7">
    <location>
        <begin position="226"/>
        <end position="244"/>
    </location>
</feature>
<evidence type="ECO:0000313" key="10">
    <source>
        <dbReference type="Proteomes" id="UP001501803"/>
    </source>
</evidence>
<dbReference type="SUPFAM" id="SSF161098">
    <property type="entry name" value="MetI-like"/>
    <property type="match status" value="2"/>
</dbReference>
<evidence type="ECO:0000256" key="7">
    <source>
        <dbReference type="RuleBase" id="RU363032"/>
    </source>
</evidence>
<dbReference type="InterPro" id="IPR000515">
    <property type="entry name" value="MetI-like"/>
</dbReference>
<dbReference type="EMBL" id="BAABCN010000010">
    <property type="protein sequence ID" value="GAA3885237.1"/>
    <property type="molecule type" value="Genomic_DNA"/>
</dbReference>
<feature type="transmembrane region" description="Helical" evidence="7">
    <location>
        <begin position="250"/>
        <end position="269"/>
    </location>
</feature>
<feature type="domain" description="ABC transmembrane type-1" evidence="8">
    <location>
        <begin position="87"/>
        <end position="270"/>
    </location>
</feature>
<comment type="similarity">
    <text evidence="7">Belongs to the binding-protein-dependent transport system permease family.</text>
</comment>
<name>A0ABP7KTE7_9MICO</name>
<comment type="subcellular location">
    <subcellularLocation>
        <location evidence="1 7">Cell membrane</location>
        <topology evidence="1 7">Multi-pass membrane protein</topology>
    </subcellularLocation>
</comment>
<dbReference type="RefSeq" id="WP_345068028.1">
    <property type="nucleotide sequence ID" value="NZ_BAABCN010000010.1"/>
</dbReference>
<accession>A0ABP7KTE7</accession>
<keyword evidence="4 7" id="KW-0812">Transmembrane</keyword>
<feature type="transmembrane region" description="Helical" evidence="7">
    <location>
        <begin position="572"/>
        <end position="592"/>
    </location>
</feature>
<comment type="caution">
    <text evidence="9">The sequence shown here is derived from an EMBL/GenBank/DDBJ whole genome shotgun (WGS) entry which is preliminary data.</text>
</comment>
<proteinExistence type="inferred from homology"/>
<evidence type="ECO:0000259" key="8">
    <source>
        <dbReference type="PROSITE" id="PS50928"/>
    </source>
</evidence>
<dbReference type="PROSITE" id="PS50928">
    <property type="entry name" value="ABC_TM1"/>
    <property type="match status" value="2"/>
</dbReference>
<evidence type="ECO:0000313" key="9">
    <source>
        <dbReference type="EMBL" id="GAA3885237.1"/>
    </source>
</evidence>
<gene>
    <name evidence="9" type="ORF">GCM10022381_29180</name>
</gene>
<feature type="transmembrane region" description="Helical" evidence="7">
    <location>
        <begin position="352"/>
        <end position="372"/>
    </location>
</feature>
<evidence type="ECO:0000256" key="3">
    <source>
        <dbReference type="ARBA" id="ARBA00022475"/>
    </source>
</evidence>
<keyword evidence="5 7" id="KW-1133">Transmembrane helix</keyword>
<feature type="domain" description="ABC transmembrane type-1" evidence="8">
    <location>
        <begin position="406"/>
        <end position="589"/>
    </location>
</feature>
<dbReference type="NCBIfam" id="TIGR01097">
    <property type="entry name" value="PhnE"/>
    <property type="match status" value="1"/>
</dbReference>
<keyword evidence="3" id="KW-1003">Cell membrane</keyword>
<dbReference type="InterPro" id="IPR035906">
    <property type="entry name" value="MetI-like_sf"/>
</dbReference>
<dbReference type="Proteomes" id="UP001501803">
    <property type="component" value="Unassembled WGS sequence"/>
</dbReference>
<evidence type="ECO:0000256" key="5">
    <source>
        <dbReference type="ARBA" id="ARBA00022989"/>
    </source>
</evidence>
<keyword evidence="10" id="KW-1185">Reference proteome</keyword>
<evidence type="ECO:0000256" key="2">
    <source>
        <dbReference type="ARBA" id="ARBA00022448"/>
    </source>
</evidence>
<feature type="transmembrane region" description="Helical" evidence="7">
    <location>
        <begin position="83"/>
        <end position="111"/>
    </location>
</feature>
<feature type="transmembrane region" description="Helical" evidence="7">
    <location>
        <begin position="447"/>
        <end position="467"/>
    </location>
</feature>
<keyword evidence="6 7" id="KW-0472">Membrane</keyword>
<keyword evidence="2 7" id="KW-0813">Transport</keyword>
<protein>
    <recommendedName>
        <fullName evidence="8">ABC transmembrane type-1 domain-containing protein</fullName>
    </recommendedName>
</protein>
<evidence type="ECO:0000256" key="1">
    <source>
        <dbReference type="ARBA" id="ARBA00004651"/>
    </source>
</evidence>
<dbReference type="PANTHER" id="PTHR30043">
    <property type="entry name" value="PHOSPHONATES TRANSPORT SYSTEM PERMEASE PROTEIN"/>
    <property type="match status" value="1"/>
</dbReference>
<dbReference type="InterPro" id="IPR005769">
    <property type="entry name" value="PhnE/PtxC"/>
</dbReference>
<evidence type="ECO:0000256" key="6">
    <source>
        <dbReference type="ARBA" id="ARBA00023136"/>
    </source>
</evidence>